<dbReference type="UniPathway" id="UPA00196"/>
<sequence>MLKFNSRKAVSAFILVLYVFVGVPLWFYLTSIYRAKLPEKYIESLYEDKYRDVHMVIPVFIRSETYRFPDIHDAVQTQVNYLLNSFDQPIRWSLQVLPYDDELIESAKLKNSTYHIVNLVLDSAVSLYVSNESDETVVFFDDESVVNNDLPFYVAQTIVEFTYELEKQYLATKDLVPKNNYSIPYNPNIHLSLTLLSGDGAPIAWEIDSSLKKYFSPIRKFLAPYTNFTVDTSIVYFNDLNLSALENKTNITENDLSSVLDLSELSSLNEYSETSALNLAIVFPGKLSSDKGLQYINPSVPNNSSVANWESFIIPRWGALIVNKFPLEENTLITEGYLSEVLYTLSQELFVLIGLTNNTNVGNVTTPQITLNSFKRLLTLKNMGIAVDTLHALVMLVKNFPQISVPKDVLNDVIAALELRIEIADLLNNPMVGDDVAWSNALSMSNKLVELSEAAFFHGEMVQQNYFPQEHKIAVYLPLLGPLSLISLFGFIKVMRDKDSASEKAETKAEDKDETTSTICDSSDEKSTLDGDNSGDELSKEI</sequence>
<dbReference type="FunCoup" id="A7TFV9">
    <property type="interactions" value="797"/>
</dbReference>
<dbReference type="OMA" id="AEHKYAV"/>
<dbReference type="KEGG" id="vpo:Kpol_1023p88"/>
<dbReference type="GO" id="GO:0042765">
    <property type="term" value="C:GPI-anchor transamidase complex"/>
    <property type="evidence" value="ECO:0007669"/>
    <property type="project" value="InterPro"/>
</dbReference>
<feature type="transmembrane region" description="Helical" evidence="11">
    <location>
        <begin position="12"/>
        <end position="29"/>
    </location>
</feature>
<comment type="pathway">
    <text evidence="2">Glycolipid biosynthesis; glycosylphosphatidylinositol-anchor biosynthesis.</text>
</comment>
<comment type="subcellular location">
    <subcellularLocation>
        <location evidence="1">Endoplasmic reticulum membrane</location>
        <topology evidence="1">Multi-pass membrane protein</topology>
    </subcellularLocation>
</comment>
<evidence type="ECO:0000256" key="9">
    <source>
        <dbReference type="ARBA" id="ARBA00023180"/>
    </source>
</evidence>
<evidence type="ECO:0000256" key="4">
    <source>
        <dbReference type="ARBA" id="ARBA00022502"/>
    </source>
</evidence>
<dbReference type="Proteomes" id="UP000000267">
    <property type="component" value="Unassembled WGS sequence"/>
</dbReference>
<comment type="similarity">
    <text evidence="3">Belongs to the PIGS family.</text>
</comment>
<evidence type="ECO:0000313" key="13">
    <source>
        <dbReference type="Proteomes" id="UP000000267"/>
    </source>
</evidence>
<evidence type="ECO:0008006" key="14">
    <source>
        <dbReference type="Google" id="ProtNLM"/>
    </source>
</evidence>
<evidence type="ECO:0000256" key="11">
    <source>
        <dbReference type="SAM" id="Phobius"/>
    </source>
</evidence>
<gene>
    <name evidence="12" type="ORF">Kpol_1023p88</name>
</gene>
<dbReference type="RefSeq" id="XP_001646775.1">
    <property type="nucleotide sequence ID" value="XM_001646725.1"/>
</dbReference>
<keyword evidence="6" id="KW-0256">Endoplasmic reticulum</keyword>
<evidence type="ECO:0000256" key="7">
    <source>
        <dbReference type="ARBA" id="ARBA00022989"/>
    </source>
</evidence>
<keyword evidence="8 11" id="KW-0472">Membrane</keyword>
<dbReference type="GO" id="GO:0016255">
    <property type="term" value="P:attachment of GPI anchor to protein"/>
    <property type="evidence" value="ECO:0007669"/>
    <property type="project" value="InterPro"/>
</dbReference>
<keyword evidence="4" id="KW-0337">GPI-anchor biosynthesis</keyword>
<dbReference type="InParanoid" id="A7TFV9"/>
<dbReference type="GO" id="GO:0006506">
    <property type="term" value="P:GPI anchor biosynthetic process"/>
    <property type="evidence" value="ECO:0007669"/>
    <property type="project" value="UniProtKB-UniPathway"/>
</dbReference>
<evidence type="ECO:0000256" key="6">
    <source>
        <dbReference type="ARBA" id="ARBA00022824"/>
    </source>
</evidence>
<evidence type="ECO:0000256" key="1">
    <source>
        <dbReference type="ARBA" id="ARBA00004477"/>
    </source>
</evidence>
<evidence type="ECO:0000256" key="3">
    <source>
        <dbReference type="ARBA" id="ARBA00005316"/>
    </source>
</evidence>
<dbReference type="InterPro" id="IPR019540">
    <property type="entry name" value="PtdIno-glycan_biosynth_class_S"/>
</dbReference>
<evidence type="ECO:0000256" key="5">
    <source>
        <dbReference type="ARBA" id="ARBA00022692"/>
    </source>
</evidence>
<evidence type="ECO:0000313" key="12">
    <source>
        <dbReference type="EMBL" id="EDO18917.1"/>
    </source>
</evidence>
<keyword evidence="5 11" id="KW-0812">Transmembrane</keyword>
<dbReference type="PhylomeDB" id="A7TFV9"/>
<dbReference type="GeneID" id="5547236"/>
<reference evidence="12 13" key="1">
    <citation type="journal article" date="2007" name="Proc. Natl. Acad. Sci. U.S.A.">
        <title>Independent sorting-out of thousands of duplicated gene pairs in two yeast species descended from a whole-genome duplication.</title>
        <authorList>
            <person name="Scannell D.R."/>
            <person name="Frank A.C."/>
            <person name="Conant G.C."/>
            <person name="Byrne K.P."/>
            <person name="Woolfit M."/>
            <person name="Wolfe K.H."/>
        </authorList>
    </citation>
    <scope>NUCLEOTIDE SEQUENCE [LARGE SCALE GENOMIC DNA]</scope>
    <source>
        <strain evidence="13">ATCC 22028 / DSM 70294 / BCRC 21397 / CBS 2163 / NBRC 10782 / NRRL Y-8283 / UCD 57-17</strain>
    </source>
</reference>
<dbReference type="PANTHER" id="PTHR21072">
    <property type="entry name" value="GPI TRANSAMIDASE COMPONENT PIG-S"/>
    <property type="match status" value="1"/>
</dbReference>
<dbReference type="Pfam" id="PF10510">
    <property type="entry name" value="PIG-S"/>
    <property type="match status" value="1"/>
</dbReference>
<proteinExistence type="inferred from homology"/>
<feature type="transmembrane region" description="Helical" evidence="11">
    <location>
        <begin position="473"/>
        <end position="492"/>
    </location>
</feature>
<dbReference type="OrthoDB" id="28748at2759"/>
<dbReference type="PANTHER" id="PTHR21072:SF13">
    <property type="entry name" value="GPI TRANSAMIDASE COMPONENT PIG-S"/>
    <property type="match status" value="1"/>
</dbReference>
<dbReference type="HOGENOM" id="CLU_010026_1_0_1"/>
<evidence type="ECO:0000256" key="8">
    <source>
        <dbReference type="ARBA" id="ARBA00023136"/>
    </source>
</evidence>
<name>A7TFV9_VANPO</name>
<evidence type="ECO:0000256" key="10">
    <source>
        <dbReference type="SAM" id="MobiDB-lite"/>
    </source>
</evidence>
<dbReference type="EMBL" id="DS480384">
    <property type="protein sequence ID" value="EDO18917.1"/>
    <property type="molecule type" value="Genomic_DNA"/>
</dbReference>
<keyword evidence="13" id="KW-1185">Reference proteome</keyword>
<evidence type="ECO:0000256" key="2">
    <source>
        <dbReference type="ARBA" id="ARBA00004687"/>
    </source>
</evidence>
<accession>A7TFV9</accession>
<feature type="compositionally biased region" description="Basic and acidic residues" evidence="10">
    <location>
        <begin position="502"/>
        <end position="515"/>
    </location>
</feature>
<dbReference type="STRING" id="436907.A7TFV9"/>
<keyword evidence="9" id="KW-0325">Glycoprotein</keyword>
<organism evidence="13">
    <name type="scientific">Vanderwaltozyma polyspora (strain ATCC 22028 / DSM 70294 / BCRC 21397 / CBS 2163 / NBRC 10782 / NRRL Y-8283 / UCD 57-17)</name>
    <name type="common">Kluyveromyces polysporus</name>
    <dbReference type="NCBI Taxonomy" id="436907"/>
    <lineage>
        <taxon>Eukaryota</taxon>
        <taxon>Fungi</taxon>
        <taxon>Dikarya</taxon>
        <taxon>Ascomycota</taxon>
        <taxon>Saccharomycotina</taxon>
        <taxon>Saccharomycetes</taxon>
        <taxon>Saccharomycetales</taxon>
        <taxon>Saccharomycetaceae</taxon>
        <taxon>Vanderwaltozyma</taxon>
    </lineage>
</organism>
<dbReference type="eggNOG" id="KOG2459">
    <property type="taxonomic scope" value="Eukaryota"/>
</dbReference>
<keyword evidence="7 11" id="KW-1133">Transmembrane helix</keyword>
<dbReference type="AlphaFoldDB" id="A7TFV9"/>
<feature type="region of interest" description="Disordered" evidence="10">
    <location>
        <begin position="502"/>
        <end position="542"/>
    </location>
</feature>
<protein>
    <recommendedName>
        <fullName evidence="14">GPI transamidase component GPI17</fullName>
    </recommendedName>
</protein>